<feature type="compositionally biased region" description="Basic and acidic residues" evidence="1">
    <location>
        <begin position="218"/>
        <end position="252"/>
    </location>
</feature>
<gene>
    <name evidence="2" type="ordered locus">Os06g0128150</name>
    <name evidence="2" type="ORF">OSNPB_060128150</name>
</gene>
<keyword evidence="3" id="KW-1185">Reference proteome</keyword>
<feature type="compositionally biased region" description="Basic and acidic residues" evidence="1">
    <location>
        <begin position="121"/>
        <end position="135"/>
    </location>
</feature>
<feature type="non-terminal residue" evidence="2">
    <location>
        <position position="1"/>
    </location>
</feature>
<dbReference type="PaxDb" id="39947-A0A0N7KLG4"/>
<proteinExistence type="predicted"/>
<sequence length="252" mass="27269">MMPSMAGTPRSRAKSTCASCVSLGANDIVSTSRDSRYAPQLATCTSGVQRRPDRAAAAQRDAGRRGDVVDVPVGAVREHGPAAGEAEHVAVPPDPVLHALLRHQLLVRRVRVPRRVAAPRPPERRAVAPRRRDEAPPPLGRRGAVPLPVREPPPRLAQRPPLPLARGVLRVPRVARRDAARWRRPRLGRVLLGRAVVDREVEGGVVLRGRGRRWLPRVARDGGEGGGGERRGRVRPHGEEVGGGAERHDGGH</sequence>
<feature type="region of interest" description="Disordered" evidence="1">
    <location>
        <begin position="217"/>
        <end position="252"/>
    </location>
</feature>
<name>A0A0N7KLG4_ORYSJ</name>
<evidence type="ECO:0000313" key="2">
    <source>
        <dbReference type="EMBL" id="BAS95945.1"/>
    </source>
</evidence>
<organism evidence="2 3">
    <name type="scientific">Oryza sativa subsp. japonica</name>
    <name type="common">Rice</name>
    <dbReference type="NCBI Taxonomy" id="39947"/>
    <lineage>
        <taxon>Eukaryota</taxon>
        <taxon>Viridiplantae</taxon>
        <taxon>Streptophyta</taxon>
        <taxon>Embryophyta</taxon>
        <taxon>Tracheophyta</taxon>
        <taxon>Spermatophyta</taxon>
        <taxon>Magnoliopsida</taxon>
        <taxon>Liliopsida</taxon>
        <taxon>Poales</taxon>
        <taxon>Poaceae</taxon>
        <taxon>BOP clade</taxon>
        <taxon>Oryzoideae</taxon>
        <taxon>Oryzeae</taxon>
        <taxon>Oryzinae</taxon>
        <taxon>Oryza</taxon>
        <taxon>Oryza sativa</taxon>
    </lineage>
</organism>
<protein>
    <submittedName>
        <fullName evidence="2">Os06g0128150 protein</fullName>
    </submittedName>
</protein>
<feature type="region of interest" description="Disordered" evidence="1">
    <location>
        <begin position="45"/>
        <end position="65"/>
    </location>
</feature>
<reference evidence="3" key="1">
    <citation type="journal article" date="2005" name="Nature">
        <title>The map-based sequence of the rice genome.</title>
        <authorList>
            <consortium name="International rice genome sequencing project (IRGSP)"/>
            <person name="Matsumoto T."/>
            <person name="Wu J."/>
            <person name="Kanamori H."/>
            <person name="Katayose Y."/>
            <person name="Fujisawa M."/>
            <person name="Namiki N."/>
            <person name="Mizuno H."/>
            <person name="Yamamoto K."/>
            <person name="Antonio B.A."/>
            <person name="Baba T."/>
            <person name="Sakata K."/>
            <person name="Nagamura Y."/>
            <person name="Aoki H."/>
            <person name="Arikawa K."/>
            <person name="Arita K."/>
            <person name="Bito T."/>
            <person name="Chiden Y."/>
            <person name="Fujitsuka N."/>
            <person name="Fukunaka R."/>
            <person name="Hamada M."/>
            <person name="Harada C."/>
            <person name="Hayashi A."/>
            <person name="Hijishita S."/>
            <person name="Honda M."/>
            <person name="Hosokawa S."/>
            <person name="Ichikawa Y."/>
            <person name="Idonuma A."/>
            <person name="Iijima M."/>
            <person name="Ikeda M."/>
            <person name="Ikeno M."/>
            <person name="Ito K."/>
            <person name="Ito S."/>
            <person name="Ito T."/>
            <person name="Ito Y."/>
            <person name="Ito Y."/>
            <person name="Iwabuchi A."/>
            <person name="Kamiya K."/>
            <person name="Karasawa W."/>
            <person name="Kurita K."/>
            <person name="Katagiri S."/>
            <person name="Kikuta A."/>
            <person name="Kobayashi H."/>
            <person name="Kobayashi N."/>
            <person name="Machita K."/>
            <person name="Maehara T."/>
            <person name="Masukawa M."/>
            <person name="Mizubayashi T."/>
            <person name="Mukai Y."/>
            <person name="Nagasaki H."/>
            <person name="Nagata Y."/>
            <person name="Naito S."/>
            <person name="Nakashima M."/>
            <person name="Nakama Y."/>
            <person name="Nakamichi Y."/>
            <person name="Nakamura M."/>
            <person name="Meguro A."/>
            <person name="Negishi M."/>
            <person name="Ohta I."/>
            <person name="Ohta T."/>
            <person name="Okamoto M."/>
            <person name="Ono N."/>
            <person name="Saji S."/>
            <person name="Sakaguchi M."/>
            <person name="Sakai K."/>
            <person name="Shibata M."/>
            <person name="Shimokawa T."/>
            <person name="Song J."/>
            <person name="Takazaki Y."/>
            <person name="Terasawa K."/>
            <person name="Tsugane M."/>
            <person name="Tsuji K."/>
            <person name="Ueda S."/>
            <person name="Waki K."/>
            <person name="Yamagata H."/>
            <person name="Yamamoto M."/>
            <person name="Yamamoto S."/>
            <person name="Yamane H."/>
            <person name="Yoshiki S."/>
            <person name="Yoshihara R."/>
            <person name="Yukawa K."/>
            <person name="Zhong H."/>
            <person name="Yano M."/>
            <person name="Yuan Q."/>
            <person name="Ouyang S."/>
            <person name="Liu J."/>
            <person name="Jones K.M."/>
            <person name="Gansberger K."/>
            <person name="Moffat K."/>
            <person name="Hill J."/>
            <person name="Bera J."/>
            <person name="Fadrosh D."/>
            <person name="Jin S."/>
            <person name="Johri S."/>
            <person name="Kim M."/>
            <person name="Overton L."/>
            <person name="Reardon M."/>
            <person name="Tsitrin T."/>
            <person name="Vuong H."/>
            <person name="Weaver B."/>
            <person name="Ciecko A."/>
            <person name="Tallon L."/>
            <person name="Jackson J."/>
            <person name="Pai G."/>
            <person name="Aken S.V."/>
            <person name="Utterback T."/>
            <person name="Reidmuller S."/>
            <person name="Feldblyum T."/>
            <person name="Hsiao J."/>
            <person name="Zismann V."/>
            <person name="Iobst S."/>
            <person name="de Vazeille A.R."/>
            <person name="Buell C.R."/>
            <person name="Ying K."/>
            <person name="Li Y."/>
            <person name="Lu T."/>
            <person name="Huang Y."/>
            <person name="Zhao Q."/>
            <person name="Feng Q."/>
            <person name="Zhang L."/>
            <person name="Zhu J."/>
            <person name="Weng Q."/>
            <person name="Mu J."/>
            <person name="Lu Y."/>
            <person name="Fan D."/>
            <person name="Liu Y."/>
            <person name="Guan J."/>
            <person name="Zhang Y."/>
            <person name="Yu S."/>
            <person name="Liu X."/>
            <person name="Zhang Y."/>
            <person name="Hong G."/>
            <person name="Han B."/>
            <person name="Choisne N."/>
            <person name="Demange N."/>
            <person name="Orjeda G."/>
            <person name="Samain S."/>
            <person name="Cattolico L."/>
            <person name="Pelletier E."/>
            <person name="Couloux A."/>
            <person name="Segurens B."/>
            <person name="Wincker P."/>
            <person name="D'Hont A."/>
            <person name="Scarpelli C."/>
            <person name="Weissenbach J."/>
            <person name="Salanoubat M."/>
            <person name="Quetier F."/>
            <person name="Yu Y."/>
            <person name="Kim H.R."/>
            <person name="Rambo T."/>
            <person name="Currie J."/>
            <person name="Collura K."/>
            <person name="Luo M."/>
            <person name="Yang T."/>
            <person name="Ammiraju J.S.S."/>
            <person name="Engler F."/>
            <person name="Soderlund C."/>
            <person name="Wing R.A."/>
            <person name="Palmer L.E."/>
            <person name="de la Bastide M."/>
            <person name="Spiegel L."/>
            <person name="Nascimento L."/>
            <person name="Zutavern T."/>
            <person name="O'Shaughnessy A."/>
            <person name="Dike S."/>
            <person name="Dedhia N."/>
            <person name="Preston R."/>
            <person name="Balija V."/>
            <person name="McCombie W.R."/>
            <person name="Chow T."/>
            <person name="Chen H."/>
            <person name="Chung M."/>
            <person name="Chen C."/>
            <person name="Shaw J."/>
            <person name="Wu H."/>
            <person name="Hsiao K."/>
            <person name="Chao Y."/>
            <person name="Chu M."/>
            <person name="Cheng C."/>
            <person name="Hour A."/>
            <person name="Lee P."/>
            <person name="Lin S."/>
            <person name="Lin Y."/>
            <person name="Liou J."/>
            <person name="Liu S."/>
            <person name="Hsing Y."/>
            <person name="Raghuvanshi S."/>
            <person name="Mohanty A."/>
            <person name="Bharti A.K."/>
            <person name="Gaur A."/>
            <person name="Gupta V."/>
            <person name="Kumar D."/>
            <person name="Ravi V."/>
            <person name="Vij S."/>
            <person name="Kapur A."/>
            <person name="Khurana P."/>
            <person name="Khurana P."/>
            <person name="Khurana J.P."/>
            <person name="Tyagi A.K."/>
            <person name="Gaikwad K."/>
            <person name="Singh A."/>
            <person name="Dalal V."/>
            <person name="Srivastava S."/>
            <person name="Dixit A."/>
            <person name="Pal A.K."/>
            <person name="Ghazi I.A."/>
            <person name="Yadav M."/>
            <person name="Pandit A."/>
            <person name="Bhargava A."/>
            <person name="Sureshbabu K."/>
            <person name="Batra K."/>
            <person name="Sharma T.R."/>
            <person name="Mohapatra T."/>
            <person name="Singh N.K."/>
            <person name="Messing J."/>
            <person name="Nelson A.B."/>
            <person name="Fuks G."/>
            <person name="Kavchok S."/>
            <person name="Keizer G."/>
            <person name="Linton E."/>
            <person name="Llaca V."/>
            <person name="Song R."/>
            <person name="Tanyolac B."/>
            <person name="Young S."/>
            <person name="Ho-Il K."/>
            <person name="Hahn J.H."/>
            <person name="Sangsakoo G."/>
            <person name="Vanavichit A."/>
            <person name="de Mattos Luiz.A.T."/>
            <person name="Zimmer P.D."/>
            <person name="Malone G."/>
            <person name="Dellagostin O."/>
            <person name="de Oliveira A.C."/>
            <person name="Bevan M."/>
            <person name="Bancroft I."/>
            <person name="Minx P."/>
            <person name="Cordum H."/>
            <person name="Wilson R."/>
            <person name="Cheng Z."/>
            <person name="Jin W."/>
            <person name="Jiang J."/>
            <person name="Leong S.A."/>
            <person name="Iwama H."/>
            <person name="Gojobori T."/>
            <person name="Itoh T."/>
            <person name="Niimura Y."/>
            <person name="Fujii Y."/>
            <person name="Habara T."/>
            <person name="Sakai H."/>
            <person name="Sato Y."/>
            <person name="Wilson G."/>
            <person name="Kumar K."/>
            <person name="McCouch S."/>
            <person name="Juretic N."/>
            <person name="Hoen D."/>
            <person name="Wright S."/>
            <person name="Bruskiewich R."/>
            <person name="Bureau T."/>
            <person name="Miyao A."/>
            <person name="Hirochika H."/>
            <person name="Nishikawa T."/>
            <person name="Kadowaki K."/>
            <person name="Sugiura M."/>
            <person name="Burr B."/>
            <person name="Sasaki T."/>
        </authorList>
    </citation>
    <scope>NUCLEOTIDE SEQUENCE [LARGE SCALE GENOMIC DNA]</scope>
    <source>
        <strain evidence="3">cv. Nipponbare</strain>
    </source>
</reference>
<dbReference type="AlphaFoldDB" id="A0A0N7KLG4"/>
<evidence type="ECO:0000256" key="1">
    <source>
        <dbReference type="SAM" id="MobiDB-lite"/>
    </source>
</evidence>
<feature type="region of interest" description="Disordered" evidence="1">
    <location>
        <begin position="117"/>
        <end position="161"/>
    </location>
</feature>
<evidence type="ECO:0000313" key="3">
    <source>
        <dbReference type="Proteomes" id="UP000059680"/>
    </source>
</evidence>
<reference evidence="2 3" key="3">
    <citation type="journal article" date="2013" name="Rice">
        <title>Improvement of the Oryza sativa Nipponbare reference genome using next generation sequence and optical map data.</title>
        <authorList>
            <person name="Kawahara Y."/>
            <person name="de la Bastide M."/>
            <person name="Hamilton J.P."/>
            <person name="Kanamori H."/>
            <person name="McCombie W.R."/>
            <person name="Ouyang S."/>
            <person name="Schwartz D.C."/>
            <person name="Tanaka T."/>
            <person name="Wu J."/>
            <person name="Zhou S."/>
            <person name="Childs K.L."/>
            <person name="Davidson R.M."/>
            <person name="Lin H."/>
            <person name="Quesada-Ocampo L."/>
            <person name="Vaillancourt B."/>
            <person name="Sakai H."/>
            <person name="Lee S.S."/>
            <person name="Kim J."/>
            <person name="Numa H."/>
            <person name="Itoh T."/>
            <person name="Buell C.R."/>
            <person name="Matsumoto T."/>
        </authorList>
    </citation>
    <scope>NUCLEOTIDE SEQUENCE [LARGE SCALE GENOMIC DNA]</scope>
    <source>
        <strain evidence="3">cv. Nipponbare</strain>
    </source>
</reference>
<dbReference type="EMBL" id="AP014962">
    <property type="protein sequence ID" value="BAS95945.1"/>
    <property type="molecule type" value="Genomic_DNA"/>
</dbReference>
<feature type="compositionally biased region" description="Pro residues" evidence="1">
    <location>
        <begin position="149"/>
        <end position="161"/>
    </location>
</feature>
<dbReference type="InParanoid" id="A0A0N7KLG4"/>
<accession>A0A0N7KLG4</accession>
<dbReference type="Gramene" id="Os06t0128150-00">
    <property type="protein sequence ID" value="Os06t0128150-00"/>
    <property type="gene ID" value="Os06g0128150"/>
</dbReference>
<reference evidence="2 3" key="2">
    <citation type="journal article" date="2013" name="Plant Cell Physiol.">
        <title>Rice Annotation Project Database (RAP-DB): an integrative and interactive database for rice genomics.</title>
        <authorList>
            <person name="Sakai H."/>
            <person name="Lee S.S."/>
            <person name="Tanaka T."/>
            <person name="Numa H."/>
            <person name="Kim J."/>
            <person name="Kawahara Y."/>
            <person name="Wakimoto H."/>
            <person name="Yang C.C."/>
            <person name="Iwamoto M."/>
            <person name="Abe T."/>
            <person name="Yamada Y."/>
            <person name="Muto A."/>
            <person name="Inokuchi H."/>
            <person name="Ikemura T."/>
            <person name="Matsumoto T."/>
            <person name="Sasaki T."/>
            <person name="Itoh T."/>
        </authorList>
    </citation>
    <scope>NUCLEOTIDE SEQUENCE [LARGE SCALE GENOMIC DNA]</scope>
    <source>
        <strain evidence="3">cv. Nipponbare</strain>
    </source>
</reference>
<dbReference type="Proteomes" id="UP000059680">
    <property type="component" value="Chromosome 6"/>
</dbReference>